<dbReference type="Proteomes" id="UP000331127">
    <property type="component" value="Unassembled WGS sequence"/>
</dbReference>
<evidence type="ECO:0000313" key="2">
    <source>
        <dbReference type="EMBL" id="GES13248.1"/>
    </source>
</evidence>
<dbReference type="EMBL" id="BLAE01000044">
    <property type="protein sequence ID" value="GES13248.1"/>
    <property type="molecule type" value="Genomic_DNA"/>
</dbReference>
<keyword evidence="3" id="KW-1185">Reference proteome</keyword>
<evidence type="ECO:0000256" key="1">
    <source>
        <dbReference type="SAM" id="MobiDB-lite"/>
    </source>
</evidence>
<protein>
    <submittedName>
        <fullName evidence="2">Uncharacterized protein</fullName>
    </submittedName>
</protein>
<reference evidence="2 3" key="1">
    <citation type="submission" date="2019-10" db="EMBL/GenBank/DDBJ databases">
        <title>Whole genome shotgun sequence of Acrocarpospora macrocephala NBRC 16266.</title>
        <authorList>
            <person name="Ichikawa N."/>
            <person name="Kimura A."/>
            <person name="Kitahashi Y."/>
            <person name="Komaki H."/>
            <person name="Oguchi A."/>
        </authorList>
    </citation>
    <scope>NUCLEOTIDE SEQUENCE [LARGE SCALE GENOMIC DNA]</scope>
    <source>
        <strain evidence="2 3">NBRC 16266</strain>
    </source>
</reference>
<dbReference type="OrthoDB" id="3831322at2"/>
<feature type="region of interest" description="Disordered" evidence="1">
    <location>
        <begin position="1"/>
        <end position="42"/>
    </location>
</feature>
<gene>
    <name evidence="2" type="ORF">Amac_068450</name>
</gene>
<organism evidence="2 3">
    <name type="scientific">Acrocarpospora macrocephala</name>
    <dbReference type="NCBI Taxonomy" id="150177"/>
    <lineage>
        <taxon>Bacteria</taxon>
        <taxon>Bacillati</taxon>
        <taxon>Actinomycetota</taxon>
        <taxon>Actinomycetes</taxon>
        <taxon>Streptosporangiales</taxon>
        <taxon>Streptosporangiaceae</taxon>
        <taxon>Acrocarpospora</taxon>
    </lineage>
</organism>
<sequence length="64" mass="7034">MWSSPEHRTERCAACATERTFEQPPGSETGRETSTQTGHDGHDTWSEWFCVDCGSALFLAQAAA</sequence>
<feature type="compositionally biased region" description="Basic and acidic residues" evidence="1">
    <location>
        <begin position="1"/>
        <end position="11"/>
    </location>
</feature>
<dbReference type="AlphaFoldDB" id="A0A5M3X516"/>
<comment type="caution">
    <text evidence="2">The sequence shown here is derived from an EMBL/GenBank/DDBJ whole genome shotgun (WGS) entry which is preliminary data.</text>
</comment>
<evidence type="ECO:0000313" key="3">
    <source>
        <dbReference type="Proteomes" id="UP000331127"/>
    </source>
</evidence>
<proteinExistence type="predicted"/>
<accession>A0A5M3X516</accession>
<name>A0A5M3X516_9ACTN</name>
<dbReference type="RefSeq" id="WP_155358513.1">
    <property type="nucleotide sequence ID" value="NZ_BAAAHL010000025.1"/>
</dbReference>